<gene>
    <name evidence="1" type="ORF">A374_13495</name>
</gene>
<protein>
    <submittedName>
        <fullName evidence="1">GerPE protein</fullName>
    </submittedName>
</protein>
<keyword evidence="2" id="KW-1185">Reference proteome</keyword>
<dbReference type="InterPro" id="IPR024496">
    <property type="entry name" value="Spore_germ_GerPE"/>
</dbReference>
<name>I8AH04_9BACL</name>
<dbReference type="EMBL" id="AKKV01000030">
    <property type="protein sequence ID" value="EIT84709.1"/>
    <property type="molecule type" value="Genomic_DNA"/>
</dbReference>
<dbReference type="AlphaFoldDB" id="I8AH04"/>
<dbReference type="eggNOG" id="ENOG503385J">
    <property type="taxonomic scope" value="Bacteria"/>
</dbReference>
<reference evidence="1 2" key="1">
    <citation type="journal article" date="2012" name="J. Bacteriol.">
        <title>Genome of Bacillus macauensis ZFHKF-1, a Long-Chain-Forming Bacterium.</title>
        <authorList>
            <person name="Cai L."/>
            <person name="Zhang T."/>
        </authorList>
    </citation>
    <scope>NUCLEOTIDE SEQUENCE [LARGE SCALE GENOMIC DNA]</scope>
    <source>
        <strain evidence="1 2">ZFHKF-1</strain>
    </source>
</reference>
<dbReference type="Proteomes" id="UP000004080">
    <property type="component" value="Unassembled WGS sequence"/>
</dbReference>
<organism evidence="1 2">
    <name type="scientific">Fictibacillus macauensis ZFHKF-1</name>
    <dbReference type="NCBI Taxonomy" id="1196324"/>
    <lineage>
        <taxon>Bacteria</taxon>
        <taxon>Bacillati</taxon>
        <taxon>Bacillota</taxon>
        <taxon>Bacilli</taxon>
        <taxon>Bacillales</taxon>
        <taxon>Fictibacillaceae</taxon>
        <taxon>Fictibacillus</taxon>
    </lineage>
</organism>
<dbReference type="RefSeq" id="WP_007202777.1">
    <property type="nucleotide sequence ID" value="NZ_AKKV01000030.1"/>
</dbReference>
<accession>I8AH04</accession>
<evidence type="ECO:0000313" key="1">
    <source>
        <dbReference type="EMBL" id="EIT84709.1"/>
    </source>
</evidence>
<dbReference type="STRING" id="1196324.A374_13495"/>
<proteinExistence type="predicted"/>
<dbReference type="Pfam" id="PF10970">
    <property type="entry name" value="GerPE"/>
    <property type="match status" value="1"/>
</dbReference>
<sequence>MLPRLAQVQHIKLNSVLLSSVVNVGDTGEIRSQARAIALQKFTPTFSQELVKKVDFANYQTFQIPRPQPTQPNGVQMSIENRYPVIEVGSIRIIGMSTCGILHVGNVGEVDLEARVKQIREYESNPDTNSLAIVPFARDASTKEEEE</sequence>
<comment type="caution">
    <text evidence="1">The sequence shown here is derived from an EMBL/GenBank/DDBJ whole genome shotgun (WGS) entry which is preliminary data.</text>
</comment>
<dbReference type="OrthoDB" id="2599887at2"/>
<evidence type="ECO:0000313" key="2">
    <source>
        <dbReference type="Proteomes" id="UP000004080"/>
    </source>
</evidence>
<dbReference type="PATRIC" id="fig|1196324.3.peg.2760"/>